<proteinExistence type="predicted"/>
<comment type="caution">
    <text evidence="1">The sequence shown here is derived from an EMBL/GenBank/DDBJ whole genome shotgun (WGS) entry which is preliminary data.</text>
</comment>
<accession>A0AAW1CYF9</accession>
<gene>
    <name evidence="1" type="ORF">O3M35_012060</name>
</gene>
<evidence type="ECO:0000313" key="1">
    <source>
        <dbReference type="EMBL" id="KAK9501324.1"/>
    </source>
</evidence>
<protein>
    <submittedName>
        <fullName evidence="1">Uncharacterized protein</fullName>
    </submittedName>
</protein>
<sequence length="102" mass="11932">MLTRFSNHLLSQDIEAVVNARFNRFYREVSSLTGDAPIMALNVDIKLIRIFIQLRLINDKYPRLFINGNAHKFEPDKACPSCTMKTDTLTHFFFRMSNFQLC</sequence>
<keyword evidence="2" id="KW-1185">Reference proteome</keyword>
<evidence type="ECO:0000313" key="2">
    <source>
        <dbReference type="Proteomes" id="UP001461498"/>
    </source>
</evidence>
<reference evidence="1 2" key="1">
    <citation type="submission" date="2022-12" db="EMBL/GenBank/DDBJ databases">
        <title>Chromosome-level genome assembly of true bugs.</title>
        <authorList>
            <person name="Ma L."/>
            <person name="Li H."/>
        </authorList>
    </citation>
    <scope>NUCLEOTIDE SEQUENCE [LARGE SCALE GENOMIC DNA]</scope>
    <source>
        <strain evidence="1">Lab_2022b</strain>
    </source>
</reference>
<organism evidence="1 2">
    <name type="scientific">Rhynocoris fuscipes</name>
    <dbReference type="NCBI Taxonomy" id="488301"/>
    <lineage>
        <taxon>Eukaryota</taxon>
        <taxon>Metazoa</taxon>
        <taxon>Ecdysozoa</taxon>
        <taxon>Arthropoda</taxon>
        <taxon>Hexapoda</taxon>
        <taxon>Insecta</taxon>
        <taxon>Pterygota</taxon>
        <taxon>Neoptera</taxon>
        <taxon>Paraneoptera</taxon>
        <taxon>Hemiptera</taxon>
        <taxon>Heteroptera</taxon>
        <taxon>Panheteroptera</taxon>
        <taxon>Cimicomorpha</taxon>
        <taxon>Reduviidae</taxon>
        <taxon>Harpactorinae</taxon>
        <taxon>Harpactorini</taxon>
        <taxon>Rhynocoris</taxon>
    </lineage>
</organism>
<dbReference type="EMBL" id="JAPXFL010000009">
    <property type="protein sequence ID" value="KAK9501324.1"/>
    <property type="molecule type" value="Genomic_DNA"/>
</dbReference>
<name>A0AAW1CYF9_9HEMI</name>
<dbReference type="Proteomes" id="UP001461498">
    <property type="component" value="Unassembled WGS sequence"/>
</dbReference>
<dbReference type="AlphaFoldDB" id="A0AAW1CYF9"/>